<feature type="region of interest" description="Disordered" evidence="1">
    <location>
        <begin position="144"/>
        <end position="233"/>
    </location>
</feature>
<dbReference type="RefSeq" id="XP_052746204.1">
    <property type="nucleotide sequence ID" value="XM_052890244.1"/>
</dbReference>
<dbReference type="GeneID" id="112046173"/>
<feature type="compositionally biased region" description="Polar residues" evidence="1">
    <location>
        <begin position="746"/>
        <end position="757"/>
    </location>
</feature>
<feature type="compositionally biased region" description="Polar residues" evidence="1">
    <location>
        <begin position="711"/>
        <end position="734"/>
    </location>
</feature>
<organism evidence="2 5">
    <name type="scientific">Bicyclus anynana</name>
    <name type="common">Squinting bush brown butterfly</name>
    <dbReference type="NCBI Taxonomy" id="110368"/>
    <lineage>
        <taxon>Eukaryota</taxon>
        <taxon>Metazoa</taxon>
        <taxon>Ecdysozoa</taxon>
        <taxon>Arthropoda</taxon>
        <taxon>Hexapoda</taxon>
        <taxon>Insecta</taxon>
        <taxon>Pterygota</taxon>
        <taxon>Neoptera</taxon>
        <taxon>Endopterygota</taxon>
        <taxon>Lepidoptera</taxon>
        <taxon>Glossata</taxon>
        <taxon>Ditrysia</taxon>
        <taxon>Papilionoidea</taxon>
        <taxon>Nymphalidae</taxon>
        <taxon>Satyrinae</taxon>
        <taxon>Satyrini</taxon>
        <taxon>Mycalesina</taxon>
        <taxon>Bicyclus</taxon>
    </lineage>
</organism>
<keyword evidence="2" id="KW-1185">Reference proteome</keyword>
<feature type="compositionally biased region" description="Basic and acidic residues" evidence="1">
    <location>
        <begin position="761"/>
        <end position="788"/>
    </location>
</feature>
<reference evidence="3 4" key="1">
    <citation type="submission" date="2025-05" db="UniProtKB">
        <authorList>
            <consortium name="RefSeq"/>
        </authorList>
    </citation>
    <scope>IDENTIFICATION</scope>
</reference>
<gene>
    <name evidence="3 4 5" type="primary">LOC112046173</name>
</gene>
<evidence type="ECO:0000256" key="1">
    <source>
        <dbReference type="SAM" id="MobiDB-lite"/>
    </source>
</evidence>
<protein>
    <submittedName>
        <fullName evidence="3 4">Serine-rich adhesin for platelets</fullName>
    </submittedName>
</protein>
<dbReference type="RefSeq" id="XP_052746203.1">
    <property type="nucleotide sequence ID" value="XM_052890243.1"/>
</dbReference>
<feature type="region of interest" description="Disordered" evidence="1">
    <location>
        <begin position="746"/>
        <end position="880"/>
    </location>
</feature>
<name>A0ABM3M494_BICAN</name>
<proteinExistence type="predicted"/>
<dbReference type="Proteomes" id="UP001652582">
    <property type="component" value="Chromosome 27"/>
</dbReference>
<feature type="compositionally biased region" description="Pro residues" evidence="1">
    <location>
        <begin position="163"/>
        <end position="175"/>
    </location>
</feature>
<feature type="compositionally biased region" description="Low complexity" evidence="1">
    <location>
        <begin position="853"/>
        <end position="880"/>
    </location>
</feature>
<dbReference type="RefSeq" id="XP_052746202.1">
    <property type="nucleotide sequence ID" value="XM_052890242.1"/>
</dbReference>
<evidence type="ECO:0000313" key="2">
    <source>
        <dbReference type="Proteomes" id="UP001652582"/>
    </source>
</evidence>
<sequence length="1065" mass="116194">MLSGADEGPVYYREIQKNAFLKRIPCEPASGKLRPLATKKPPLKPMWTLFCVHNGRTPFLEQYPEPDCAATLAHRPAWRACLRSARHVTASVKPHAGDEYDFLVDTDHGPVRMLAPDWDSMQDWVTILRAKLHELRIVSRGENVYGAPPVAPAPRAAARDPTSPLPPTPPVPPDRVPGIDLTPITRPTLETQPTDSSTATTTATTATNNATETTTSTTANNNPNTRTTSSTTNLNVSTNVTFASTNATNATNLVSLTPINTSSDTQPNANTSVTDINNSNATLTITNENANTATFTNATSLANFTNATSNIATFTNATKTFTNATTSCLSNFTTTTSSIPSFTNATTTFTNATTSLSSFTNATTSLSSFTNATTSLTSFTNATTSLTDQQLTSEVDISNWEPFSQPSTSRLIEPKQSVAKICGQNICLDDSILKRNVTDSDEEFFAEIDKIHDSAENLNEFGYTQRVVVSNGTDDAPDEDSAPQRTNITVIQVSNKGPPHTAIPVLGPETDVFDFEFKQSEQKTDFVNIVNTENRYGTVFEKPPLDGDYGHISLTTTVSLTGDVKKDDVYERLCMASTSNKTSSPLPLRNVKCMEKMRKSSLPNLEVESDYEYLFPNSSQNNRNLINNDGSIGRNSEEVLPNGRNGRVLVTNSRDVISNSDNSRTNLTNSREILPNGRNVQTNLPVTRDVVLNARNAPTILPNSREILPNGRNTQVNLPNGRNDTNTTNSEVPRTNLNIESLRTLRSNVERSQSQNAYDVGPRHRQNDVRRVPNNSPKREAKIEKSDPTPKPIWKRGLTELSLLSRLRGIGQTKRQDSPTRHENEDRGVTSPVKVIHRSRPAGRVDSTRRRSNSLTNSQSPSVPQNPSLQPLRARQAAALRAEQRRGACVATTVPVRDPPLLVDYERQVWVARWGMGGSRGGGRAGDRVSGLAGTQPCSATHARHLLKTAHSPIVDILFHRVPLGKIYVINKTDQETLGIKLDSECTIVSVAGDSPAGKAGLPPPGRWAVTEVNNRPINLVKGGEEEMNRMAMHGSEVSVLIQPAALVKKIRSAVKGNKPLLAIR</sequence>
<evidence type="ECO:0000313" key="4">
    <source>
        <dbReference type="RefSeq" id="XP_052746203.1"/>
    </source>
</evidence>
<feature type="compositionally biased region" description="Basic and acidic residues" evidence="1">
    <location>
        <begin position="814"/>
        <end position="828"/>
    </location>
</feature>
<evidence type="ECO:0000313" key="5">
    <source>
        <dbReference type="RefSeq" id="XP_052746204.1"/>
    </source>
</evidence>
<evidence type="ECO:0000313" key="3">
    <source>
        <dbReference type="RefSeq" id="XP_052746202.1"/>
    </source>
</evidence>
<feature type="region of interest" description="Disordered" evidence="1">
    <location>
        <begin position="702"/>
        <end position="734"/>
    </location>
</feature>
<feature type="compositionally biased region" description="Low complexity" evidence="1">
    <location>
        <begin position="194"/>
        <end position="233"/>
    </location>
</feature>
<accession>A0ABM3M494</accession>
<feature type="compositionally biased region" description="Low complexity" evidence="1">
    <location>
        <begin position="153"/>
        <end position="162"/>
    </location>
</feature>